<dbReference type="InterPro" id="IPR036890">
    <property type="entry name" value="HATPase_C_sf"/>
</dbReference>
<dbReference type="eggNOG" id="COG4191">
    <property type="taxonomic scope" value="Bacteria"/>
</dbReference>
<keyword evidence="12" id="KW-1185">Reference proteome</keyword>
<dbReference type="KEGG" id="bmx:BMS_2239"/>
<dbReference type="OrthoDB" id="5288455at2"/>
<protein>
    <recommendedName>
        <fullName evidence="2">histidine kinase</fullName>
        <ecNumber evidence="2">2.7.13.3</ecNumber>
    </recommendedName>
</protein>
<dbReference type="SUPFAM" id="SSF47384">
    <property type="entry name" value="Homodimeric domain of signal transducing histidine kinase"/>
    <property type="match status" value="1"/>
</dbReference>
<dbReference type="Proteomes" id="UP000008963">
    <property type="component" value="Chromosome"/>
</dbReference>
<organism evidence="11 12">
    <name type="scientific">Halobacteriovorax marinus (strain ATCC BAA-682 / DSM 15412 / SJ)</name>
    <name type="common">Bacteriovorax marinus</name>
    <dbReference type="NCBI Taxonomy" id="862908"/>
    <lineage>
        <taxon>Bacteria</taxon>
        <taxon>Pseudomonadati</taxon>
        <taxon>Bdellovibrionota</taxon>
        <taxon>Bacteriovoracia</taxon>
        <taxon>Bacteriovoracales</taxon>
        <taxon>Halobacteriovoraceae</taxon>
        <taxon>Halobacteriovorax</taxon>
    </lineage>
</organism>
<dbReference type="SMART" id="SM00387">
    <property type="entry name" value="HATPase_c"/>
    <property type="match status" value="1"/>
</dbReference>
<evidence type="ECO:0000256" key="2">
    <source>
        <dbReference type="ARBA" id="ARBA00012438"/>
    </source>
</evidence>
<evidence type="ECO:0000256" key="9">
    <source>
        <dbReference type="SAM" id="Phobius"/>
    </source>
</evidence>
<keyword evidence="8" id="KW-0902">Two-component regulatory system</keyword>
<keyword evidence="9" id="KW-1133">Transmembrane helix</keyword>
<dbReference type="InterPro" id="IPR004358">
    <property type="entry name" value="Sig_transdc_His_kin-like_C"/>
</dbReference>
<dbReference type="STRING" id="862908.BMS_2239"/>
<dbReference type="Gene3D" id="1.10.287.130">
    <property type="match status" value="1"/>
</dbReference>
<dbReference type="InterPro" id="IPR036097">
    <property type="entry name" value="HisK_dim/P_sf"/>
</dbReference>
<dbReference type="GO" id="GO:0000155">
    <property type="term" value="F:phosphorelay sensor kinase activity"/>
    <property type="evidence" value="ECO:0007669"/>
    <property type="project" value="InterPro"/>
</dbReference>
<keyword evidence="6" id="KW-0418">Kinase</keyword>
<dbReference type="InterPro" id="IPR003661">
    <property type="entry name" value="HisK_dim/P_dom"/>
</dbReference>
<name>E1X469_HALMS</name>
<dbReference type="PATRIC" id="fig|862908.3.peg.2130"/>
<keyword evidence="9" id="KW-0472">Membrane</keyword>
<keyword evidence="7" id="KW-0067">ATP-binding</keyword>
<dbReference type="PANTHER" id="PTHR43065:SF46">
    <property type="entry name" value="C4-DICARBOXYLATE TRANSPORT SENSOR PROTEIN DCTB"/>
    <property type="match status" value="1"/>
</dbReference>
<evidence type="ECO:0000259" key="10">
    <source>
        <dbReference type="PROSITE" id="PS50109"/>
    </source>
</evidence>
<dbReference type="Pfam" id="PF00512">
    <property type="entry name" value="HisKA"/>
    <property type="match status" value="1"/>
</dbReference>
<feature type="transmembrane region" description="Helical" evidence="9">
    <location>
        <begin position="14"/>
        <end position="36"/>
    </location>
</feature>
<dbReference type="Gene3D" id="3.30.565.10">
    <property type="entry name" value="Histidine kinase-like ATPase, C-terminal domain"/>
    <property type="match status" value="1"/>
</dbReference>
<keyword evidence="3" id="KW-0597">Phosphoprotein</keyword>
<dbReference type="CDD" id="cd00082">
    <property type="entry name" value="HisKA"/>
    <property type="match status" value="1"/>
</dbReference>
<dbReference type="EMBL" id="FQ312005">
    <property type="protein sequence ID" value="CBW27041.1"/>
    <property type="molecule type" value="Genomic_DNA"/>
</dbReference>
<dbReference type="HOGENOM" id="CLU_599594_0_0_7"/>
<dbReference type="RefSeq" id="WP_014244818.1">
    <property type="nucleotide sequence ID" value="NC_016620.1"/>
</dbReference>
<dbReference type="EC" id="2.7.13.3" evidence="2"/>
<evidence type="ECO:0000256" key="7">
    <source>
        <dbReference type="ARBA" id="ARBA00022840"/>
    </source>
</evidence>
<feature type="transmembrane region" description="Helical" evidence="9">
    <location>
        <begin position="184"/>
        <end position="204"/>
    </location>
</feature>
<dbReference type="PROSITE" id="PS50109">
    <property type="entry name" value="HIS_KIN"/>
    <property type="match status" value="1"/>
</dbReference>
<evidence type="ECO:0000256" key="6">
    <source>
        <dbReference type="ARBA" id="ARBA00022777"/>
    </source>
</evidence>
<evidence type="ECO:0000256" key="3">
    <source>
        <dbReference type="ARBA" id="ARBA00022553"/>
    </source>
</evidence>
<proteinExistence type="predicted"/>
<sequence length="456" mass="52162">MLQKNLHRNSIKSYIILSLVFLLAGVFIAIIGHWTLSVNRDSLQRVYSFRLFSRGNFQVIAANLKSMTSLSNAITNKNTQLLEEGYIHLESAYGFLISIDSELYLQGTKSTFSEQFNTYEELLAQYTKIMDAPFTEHSEALSYQLQRQVKALNQFLGYAESEFWKQRAEDFENIRLRNKIIEKIYWTLVLSFIIGTFILIYFFIERVKIEKIIEQQRVEMVANSRLAALGNFSAGVAHEINNPLTVILWRAKSLKKSLKEVLSLNSKVETDLDSIMVNTSRIEKIIKSIKTLSKNAESDQKEKVSIASLRDQLNDILSPKIATESFDFKFTSNCLEESLYVREVQIIQVLINLINNSVEAIKTLDEKWVRVSVIKNDNTIEISVTDSGKGIPKKIQPHLFSLFFTTKSQSKENSGIGLPLSHQIIKDHHGSLTYNAKSENTQFLISIPIIQEIQEV</sequence>
<dbReference type="Pfam" id="PF02518">
    <property type="entry name" value="HATPase_c"/>
    <property type="match status" value="1"/>
</dbReference>
<gene>
    <name evidence="11" type="ordered locus">BMS_2239</name>
</gene>
<reference evidence="12" key="1">
    <citation type="journal article" date="2013" name="ISME J.">
        <title>A small predatory core genome in the divergent marine Bacteriovorax marinus SJ and the terrestrial Bdellovibrio bacteriovorus.</title>
        <authorList>
            <person name="Crossman L.C."/>
            <person name="Chen H."/>
            <person name="Cerdeno-Tarraga A.M."/>
            <person name="Brooks K."/>
            <person name="Quail M.A."/>
            <person name="Pineiro S.A."/>
            <person name="Hobley L."/>
            <person name="Sockett R.E."/>
            <person name="Bentley S.D."/>
            <person name="Parkhill J."/>
            <person name="Williams H.N."/>
            <person name="Stine O.C."/>
        </authorList>
    </citation>
    <scope>NUCLEOTIDE SEQUENCE [LARGE SCALE GENOMIC DNA]</scope>
    <source>
        <strain evidence="12">ATCC BAA-682 / DSM 15412 / SJ</strain>
    </source>
</reference>
<evidence type="ECO:0000256" key="4">
    <source>
        <dbReference type="ARBA" id="ARBA00022679"/>
    </source>
</evidence>
<dbReference type="SUPFAM" id="SSF55874">
    <property type="entry name" value="ATPase domain of HSP90 chaperone/DNA topoisomerase II/histidine kinase"/>
    <property type="match status" value="1"/>
</dbReference>
<evidence type="ECO:0000256" key="5">
    <source>
        <dbReference type="ARBA" id="ARBA00022741"/>
    </source>
</evidence>
<evidence type="ECO:0000313" key="11">
    <source>
        <dbReference type="EMBL" id="CBW27041.1"/>
    </source>
</evidence>
<accession>E1X469</accession>
<dbReference type="SMART" id="SM00388">
    <property type="entry name" value="HisKA"/>
    <property type="match status" value="1"/>
</dbReference>
<keyword evidence="9" id="KW-0812">Transmembrane</keyword>
<dbReference type="InterPro" id="IPR003594">
    <property type="entry name" value="HATPase_dom"/>
</dbReference>
<keyword evidence="4" id="KW-0808">Transferase</keyword>
<evidence type="ECO:0000256" key="8">
    <source>
        <dbReference type="ARBA" id="ARBA00023012"/>
    </source>
</evidence>
<evidence type="ECO:0000256" key="1">
    <source>
        <dbReference type="ARBA" id="ARBA00000085"/>
    </source>
</evidence>
<dbReference type="AlphaFoldDB" id="E1X469"/>
<dbReference type="PANTHER" id="PTHR43065">
    <property type="entry name" value="SENSOR HISTIDINE KINASE"/>
    <property type="match status" value="1"/>
</dbReference>
<evidence type="ECO:0000313" key="12">
    <source>
        <dbReference type="Proteomes" id="UP000008963"/>
    </source>
</evidence>
<dbReference type="InterPro" id="IPR005467">
    <property type="entry name" value="His_kinase_dom"/>
</dbReference>
<comment type="catalytic activity">
    <reaction evidence="1">
        <text>ATP + protein L-histidine = ADP + protein N-phospho-L-histidine.</text>
        <dbReference type="EC" id="2.7.13.3"/>
    </reaction>
</comment>
<keyword evidence="5" id="KW-0547">Nucleotide-binding</keyword>
<dbReference type="GO" id="GO:0005524">
    <property type="term" value="F:ATP binding"/>
    <property type="evidence" value="ECO:0007669"/>
    <property type="project" value="UniProtKB-KW"/>
</dbReference>
<feature type="domain" description="Histidine kinase" evidence="10">
    <location>
        <begin position="235"/>
        <end position="451"/>
    </location>
</feature>
<dbReference type="PRINTS" id="PR00344">
    <property type="entry name" value="BCTRLSENSOR"/>
</dbReference>